<dbReference type="EMBL" id="CAJVPV010050674">
    <property type="protein sequence ID" value="CAG8778167.1"/>
    <property type="molecule type" value="Genomic_DNA"/>
</dbReference>
<protein>
    <submittedName>
        <fullName evidence="1">590_t:CDS:1</fullName>
    </submittedName>
</protein>
<feature type="non-terminal residue" evidence="1">
    <location>
        <position position="1"/>
    </location>
</feature>
<reference evidence="1" key="1">
    <citation type="submission" date="2021-06" db="EMBL/GenBank/DDBJ databases">
        <authorList>
            <person name="Kallberg Y."/>
            <person name="Tangrot J."/>
            <person name="Rosling A."/>
        </authorList>
    </citation>
    <scope>NUCLEOTIDE SEQUENCE</scope>
    <source>
        <strain evidence="1">CL551</strain>
    </source>
</reference>
<organism evidence="1 2">
    <name type="scientific">Acaulospora morrowiae</name>
    <dbReference type="NCBI Taxonomy" id="94023"/>
    <lineage>
        <taxon>Eukaryota</taxon>
        <taxon>Fungi</taxon>
        <taxon>Fungi incertae sedis</taxon>
        <taxon>Mucoromycota</taxon>
        <taxon>Glomeromycotina</taxon>
        <taxon>Glomeromycetes</taxon>
        <taxon>Diversisporales</taxon>
        <taxon>Acaulosporaceae</taxon>
        <taxon>Acaulospora</taxon>
    </lineage>
</organism>
<evidence type="ECO:0000313" key="1">
    <source>
        <dbReference type="EMBL" id="CAG8778167.1"/>
    </source>
</evidence>
<dbReference type="AlphaFoldDB" id="A0A9N9P2G3"/>
<accession>A0A9N9P2G3</accession>
<keyword evidence="2" id="KW-1185">Reference proteome</keyword>
<comment type="caution">
    <text evidence="1">The sequence shown here is derived from an EMBL/GenBank/DDBJ whole genome shotgun (WGS) entry which is preliminary data.</text>
</comment>
<feature type="non-terminal residue" evidence="1">
    <location>
        <position position="50"/>
    </location>
</feature>
<gene>
    <name evidence="1" type="ORF">AMORRO_LOCUS17089</name>
</gene>
<name>A0A9N9P2G3_9GLOM</name>
<evidence type="ECO:0000313" key="2">
    <source>
        <dbReference type="Proteomes" id="UP000789342"/>
    </source>
</evidence>
<sequence length="50" mass="5705">IRRINICRLAKVVNCGNMGSFVRLWKELAGDLLDADFTDGGREPFKHFHS</sequence>
<dbReference type="Proteomes" id="UP000789342">
    <property type="component" value="Unassembled WGS sequence"/>
</dbReference>
<proteinExistence type="predicted"/>